<dbReference type="Proteomes" id="UP001159428">
    <property type="component" value="Unassembled WGS sequence"/>
</dbReference>
<feature type="transmembrane region" description="Helical" evidence="9">
    <location>
        <begin position="358"/>
        <end position="381"/>
    </location>
</feature>
<evidence type="ECO:0000256" key="1">
    <source>
        <dbReference type="ARBA" id="ARBA00004141"/>
    </source>
</evidence>
<protein>
    <recommendedName>
        <fullName evidence="10">G-protein coupled receptors family 1 profile domain-containing protein</fullName>
    </recommendedName>
</protein>
<keyword evidence="7" id="KW-0807">Transducer</keyword>
<evidence type="ECO:0000256" key="8">
    <source>
        <dbReference type="SAM" id="MobiDB-lite"/>
    </source>
</evidence>
<feature type="transmembrane region" description="Helical" evidence="9">
    <location>
        <begin position="178"/>
        <end position="205"/>
    </location>
</feature>
<keyword evidence="5 9" id="KW-0472">Membrane</keyword>
<organism evidence="11 12">
    <name type="scientific">Pocillopora meandrina</name>
    <dbReference type="NCBI Taxonomy" id="46732"/>
    <lineage>
        <taxon>Eukaryota</taxon>
        <taxon>Metazoa</taxon>
        <taxon>Cnidaria</taxon>
        <taxon>Anthozoa</taxon>
        <taxon>Hexacorallia</taxon>
        <taxon>Scleractinia</taxon>
        <taxon>Astrocoeniina</taxon>
        <taxon>Pocilloporidae</taxon>
        <taxon>Pocillopora</taxon>
    </lineage>
</organism>
<keyword evidence="2 9" id="KW-0812">Transmembrane</keyword>
<sequence length="459" mass="51568">MRGATFVIVQKLFPEESSSEDGQECNARHVFSIHPVSIALLSLLTVLLFQSLNAIYVGNDYSKTHRLTTKSHRRGKGYILDTMFAANQNTSIADRANSGLNVTSNDYGLILEDLYPVVGVLICTVGSIGNFAVLFAFLTQRKLRTKLNCFLASLAFSDILLMGITVPLELEYHIRAKFIHGVVICDLMYTIHFLALSSSSLNLLAVSVYRYITIAYPFSAKLAQPIHIVASIAVLWLYAVITALLPLMGWRSGPSSIKYNLCVFMIEEEYVMFILTVNWVLPAVIVLILYVMIFRIARIHAIKIAKQQVLREYERIRSPLFKCAKTLGKIAIVYLICWIPYVTKTILLLLYGPSVPKAISLIFVLFYYANSAINPFLYAGLCTDFREVFSECARKVYNKLSLLCRRVSAFVHSVVSSLCSDSSRTGTHATERSRLRCSRKRARTRSRSSSQQPSVATFV</sequence>
<feature type="domain" description="G-protein coupled receptors family 1 profile" evidence="10">
    <location>
        <begin position="129"/>
        <end position="378"/>
    </location>
</feature>
<feature type="transmembrane region" description="Helical" evidence="9">
    <location>
        <begin position="38"/>
        <end position="57"/>
    </location>
</feature>
<gene>
    <name evidence="11" type="ORF">PMEA_00023663</name>
</gene>
<feature type="transmembrane region" description="Helical" evidence="9">
    <location>
        <begin position="149"/>
        <end position="166"/>
    </location>
</feature>
<comment type="caution">
    <text evidence="11">The sequence shown here is derived from an EMBL/GenBank/DDBJ whole genome shotgun (WGS) entry which is preliminary data.</text>
</comment>
<feature type="transmembrane region" description="Helical" evidence="9">
    <location>
        <begin position="270"/>
        <end position="293"/>
    </location>
</feature>
<accession>A0AAU9XJR5</accession>
<evidence type="ECO:0000259" key="10">
    <source>
        <dbReference type="PROSITE" id="PS50262"/>
    </source>
</evidence>
<keyword evidence="6" id="KW-0675">Receptor</keyword>
<feature type="transmembrane region" description="Helical" evidence="9">
    <location>
        <begin position="331"/>
        <end position="352"/>
    </location>
</feature>
<proteinExistence type="predicted"/>
<evidence type="ECO:0000256" key="5">
    <source>
        <dbReference type="ARBA" id="ARBA00023136"/>
    </source>
</evidence>
<reference evidence="11 12" key="1">
    <citation type="submission" date="2022-05" db="EMBL/GenBank/DDBJ databases">
        <authorList>
            <consortium name="Genoscope - CEA"/>
            <person name="William W."/>
        </authorList>
    </citation>
    <scope>NUCLEOTIDE SEQUENCE [LARGE SCALE GENOMIC DNA]</scope>
</reference>
<feature type="transmembrane region" description="Helical" evidence="9">
    <location>
        <begin position="226"/>
        <end position="250"/>
    </location>
</feature>
<dbReference type="GO" id="GO:0016020">
    <property type="term" value="C:membrane"/>
    <property type="evidence" value="ECO:0007669"/>
    <property type="project" value="UniProtKB-SubCell"/>
</dbReference>
<dbReference type="SMART" id="SM01381">
    <property type="entry name" value="7TM_GPCR_Srsx"/>
    <property type="match status" value="1"/>
</dbReference>
<keyword evidence="3 9" id="KW-1133">Transmembrane helix</keyword>
<evidence type="ECO:0000256" key="3">
    <source>
        <dbReference type="ARBA" id="ARBA00022989"/>
    </source>
</evidence>
<keyword evidence="12" id="KW-1185">Reference proteome</keyword>
<keyword evidence="4" id="KW-0297">G-protein coupled receptor</keyword>
<dbReference type="PANTHER" id="PTHR24240">
    <property type="entry name" value="OPSIN"/>
    <property type="match status" value="1"/>
</dbReference>
<evidence type="ECO:0000256" key="4">
    <source>
        <dbReference type="ARBA" id="ARBA00023040"/>
    </source>
</evidence>
<feature type="region of interest" description="Disordered" evidence="8">
    <location>
        <begin position="440"/>
        <end position="459"/>
    </location>
</feature>
<evidence type="ECO:0000313" key="11">
    <source>
        <dbReference type="EMBL" id="CAH3148064.1"/>
    </source>
</evidence>
<dbReference type="InterPro" id="IPR017452">
    <property type="entry name" value="GPCR_Rhodpsn_7TM"/>
</dbReference>
<feature type="transmembrane region" description="Helical" evidence="9">
    <location>
        <begin position="114"/>
        <end position="137"/>
    </location>
</feature>
<evidence type="ECO:0000256" key="7">
    <source>
        <dbReference type="ARBA" id="ARBA00023224"/>
    </source>
</evidence>
<dbReference type="Gene3D" id="1.20.1070.10">
    <property type="entry name" value="Rhodopsin 7-helix transmembrane proteins"/>
    <property type="match status" value="1"/>
</dbReference>
<comment type="subcellular location">
    <subcellularLocation>
        <location evidence="1">Membrane</location>
        <topology evidence="1">Multi-pass membrane protein</topology>
    </subcellularLocation>
</comment>
<dbReference type="InterPro" id="IPR000276">
    <property type="entry name" value="GPCR_Rhodpsn"/>
</dbReference>
<evidence type="ECO:0000256" key="9">
    <source>
        <dbReference type="SAM" id="Phobius"/>
    </source>
</evidence>
<dbReference type="PRINTS" id="PR00237">
    <property type="entry name" value="GPCRRHODOPSN"/>
</dbReference>
<dbReference type="GO" id="GO:0004930">
    <property type="term" value="F:G protein-coupled receptor activity"/>
    <property type="evidence" value="ECO:0007669"/>
    <property type="project" value="UniProtKB-KW"/>
</dbReference>
<evidence type="ECO:0000256" key="2">
    <source>
        <dbReference type="ARBA" id="ARBA00022692"/>
    </source>
</evidence>
<dbReference type="AlphaFoldDB" id="A0AAU9XJR5"/>
<dbReference type="PROSITE" id="PS50262">
    <property type="entry name" value="G_PROTEIN_RECEP_F1_2"/>
    <property type="match status" value="1"/>
</dbReference>
<dbReference type="EMBL" id="CALNXJ010000044">
    <property type="protein sequence ID" value="CAH3148064.1"/>
    <property type="molecule type" value="Genomic_DNA"/>
</dbReference>
<dbReference type="InterPro" id="IPR050125">
    <property type="entry name" value="GPCR_opsins"/>
</dbReference>
<evidence type="ECO:0000256" key="6">
    <source>
        <dbReference type="ARBA" id="ARBA00023170"/>
    </source>
</evidence>
<dbReference type="Pfam" id="PF00001">
    <property type="entry name" value="7tm_1"/>
    <property type="match status" value="1"/>
</dbReference>
<evidence type="ECO:0000313" key="12">
    <source>
        <dbReference type="Proteomes" id="UP001159428"/>
    </source>
</evidence>
<name>A0AAU9XJR5_9CNID</name>
<dbReference type="SUPFAM" id="SSF81321">
    <property type="entry name" value="Family A G protein-coupled receptor-like"/>
    <property type="match status" value="1"/>
</dbReference>